<keyword evidence="2" id="KW-1185">Reference proteome</keyword>
<dbReference type="InterPro" id="IPR036689">
    <property type="entry name" value="ESAT-6-like_sf"/>
</dbReference>
<dbReference type="EMBL" id="BAAABW010000029">
    <property type="protein sequence ID" value="GAA0373385.1"/>
    <property type="molecule type" value="Genomic_DNA"/>
</dbReference>
<comment type="caution">
    <text evidence="1">The sequence shown here is derived from an EMBL/GenBank/DDBJ whole genome shotgun (WGS) entry which is preliminary data.</text>
</comment>
<protein>
    <recommendedName>
        <fullName evidence="3">WXG100 family type VII secretion target</fullName>
    </recommendedName>
</protein>
<dbReference type="InterPro" id="IPR010310">
    <property type="entry name" value="T7SS_ESAT-6-like"/>
</dbReference>
<reference evidence="1 2" key="1">
    <citation type="journal article" date="2019" name="Int. J. Syst. Evol. Microbiol.">
        <title>The Global Catalogue of Microorganisms (GCM) 10K type strain sequencing project: providing services to taxonomists for standard genome sequencing and annotation.</title>
        <authorList>
            <consortium name="The Broad Institute Genomics Platform"/>
            <consortium name="The Broad Institute Genome Sequencing Center for Infectious Disease"/>
            <person name="Wu L."/>
            <person name="Ma J."/>
        </authorList>
    </citation>
    <scope>NUCLEOTIDE SEQUENCE [LARGE SCALE GENOMIC DNA]</scope>
    <source>
        <strain evidence="1 2">JCM 4565</strain>
    </source>
</reference>
<dbReference type="RefSeq" id="WP_301891947.1">
    <property type="nucleotide sequence ID" value="NZ_BAAABW010000029.1"/>
</dbReference>
<accession>A0ABN0XUP6</accession>
<dbReference type="Proteomes" id="UP001500063">
    <property type="component" value="Unassembled WGS sequence"/>
</dbReference>
<dbReference type="SUPFAM" id="SSF140453">
    <property type="entry name" value="EsxAB dimer-like"/>
    <property type="match status" value="1"/>
</dbReference>
<organism evidence="1 2">
    <name type="scientific">Streptomyces blastmyceticus</name>
    <dbReference type="NCBI Taxonomy" id="68180"/>
    <lineage>
        <taxon>Bacteria</taxon>
        <taxon>Bacillati</taxon>
        <taxon>Actinomycetota</taxon>
        <taxon>Actinomycetes</taxon>
        <taxon>Kitasatosporales</taxon>
        <taxon>Streptomycetaceae</taxon>
        <taxon>Streptomyces</taxon>
    </lineage>
</organism>
<dbReference type="Pfam" id="PF06013">
    <property type="entry name" value="WXG100"/>
    <property type="match status" value="1"/>
</dbReference>
<evidence type="ECO:0000313" key="2">
    <source>
        <dbReference type="Proteomes" id="UP001500063"/>
    </source>
</evidence>
<evidence type="ECO:0000313" key="1">
    <source>
        <dbReference type="EMBL" id="GAA0373385.1"/>
    </source>
</evidence>
<gene>
    <name evidence="1" type="ORF">GCM10010319_59670</name>
</gene>
<sequence>MSDTQKISDPAFTKFEGKIRETSEALSANLRALADAIATVEAAWTGAGAQAFRTAQLALNDDHDALRRLIDGIHDAVSLTRKSSHANDADIMATFNKIDVNGSAPGGHLGSLGASAGVSAGLESKISSY</sequence>
<dbReference type="Gene3D" id="1.10.287.1060">
    <property type="entry name" value="ESAT-6-like"/>
    <property type="match status" value="1"/>
</dbReference>
<evidence type="ECO:0008006" key="3">
    <source>
        <dbReference type="Google" id="ProtNLM"/>
    </source>
</evidence>
<proteinExistence type="predicted"/>
<name>A0ABN0XUP6_9ACTN</name>